<evidence type="ECO:0000256" key="1">
    <source>
        <dbReference type="SAM" id="MobiDB-lite"/>
    </source>
</evidence>
<dbReference type="EMBL" id="GL378362">
    <property type="protein sequence ID" value="EFJ44724.1"/>
    <property type="molecule type" value="Genomic_DNA"/>
</dbReference>
<feature type="region of interest" description="Disordered" evidence="1">
    <location>
        <begin position="1"/>
        <end position="92"/>
    </location>
</feature>
<feature type="compositionally biased region" description="Polar residues" evidence="1">
    <location>
        <begin position="38"/>
        <end position="66"/>
    </location>
</feature>
<gene>
    <name evidence="2" type="ORF">VOLCADRAFT_118666</name>
</gene>
<dbReference type="InParanoid" id="D8U6J3"/>
<dbReference type="RefSeq" id="XP_002954300.1">
    <property type="nucleotide sequence ID" value="XM_002954254.1"/>
</dbReference>
<name>D8U6J3_VOLCA</name>
<proteinExistence type="predicted"/>
<feature type="compositionally biased region" description="Gly residues" evidence="1">
    <location>
        <begin position="19"/>
        <end position="28"/>
    </location>
</feature>
<feature type="compositionally biased region" description="Basic residues" evidence="1">
    <location>
        <begin position="1"/>
        <end position="15"/>
    </location>
</feature>
<dbReference type="KEGG" id="vcn:VOLCADRAFT_118666"/>
<evidence type="ECO:0000313" key="3">
    <source>
        <dbReference type="Proteomes" id="UP000001058"/>
    </source>
</evidence>
<accession>D8U6J3</accession>
<dbReference type="Proteomes" id="UP000001058">
    <property type="component" value="Unassembled WGS sequence"/>
</dbReference>
<organism evidence="3">
    <name type="scientific">Volvox carteri f. nagariensis</name>
    <dbReference type="NCBI Taxonomy" id="3068"/>
    <lineage>
        <taxon>Eukaryota</taxon>
        <taxon>Viridiplantae</taxon>
        <taxon>Chlorophyta</taxon>
        <taxon>core chlorophytes</taxon>
        <taxon>Chlorophyceae</taxon>
        <taxon>CS clade</taxon>
        <taxon>Chlamydomonadales</taxon>
        <taxon>Volvocaceae</taxon>
        <taxon>Volvox</taxon>
    </lineage>
</organism>
<reference evidence="2 3" key="1">
    <citation type="journal article" date="2010" name="Science">
        <title>Genomic analysis of organismal complexity in the multicellular green alga Volvox carteri.</title>
        <authorList>
            <person name="Prochnik S.E."/>
            <person name="Umen J."/>
            <person name="Nedelcu A.M."/>
            <person name="Hallmann A."/>
            <person name="Miller S.M."/>
            <person name="Nishii I."/>
            <person name="Ferris P."/>
            <person name="Kuo A."/>
            <person name="Mitros T."/>
            <person name="Fritz-Laylin L.K."/>
            <person name="Hellsten U."/>
            <person name="Chapman J."/>
            <person name="Simakov O."/>
            <person name="Rensing S.A."/>
            <person name="Terry A."/>
            <person name="Pangilinan J."/>
            <person name="Kapitonov V."/>
            <person name="Jurka J."/>
            <person name="Salamov A."/>
            <person name="Shapiro H."/>
            <person name="Schmutz J."/>
            <person name="Grimwood J."/>
            <person name="Lindquist E."/>
            <person name="Lucas S."/>
            <person name="Grigoriev I.V."/>
            <person name="Schmitt R."/>
            <person name="Kirk D."/>
            <person name="Rokhsar D.S."/>
        </authorList>
    </citation>
    <scope>NUCLEOTIDE SEQUENCE [LARGE SCALE GENOMIC DNA]</scope>
    <source>
        <strain evidence="3">f. Nagariensis / Eve</strain>
    </source>
</reference>
<sequence length="107" mass="11163">MENGEHKRKRKRSRSKGGPSEGPGGAGTDAGPLPKQGTKPQVSTPGVRQSKALQQNGKSAQPQRPSSAPVGKAAAKGKSPQQPGAAKQQIAPAAKVITSMFWLSWIR</sequence>
<protein>
    <submittedName>
        <fullName evidence="2">Uncharacterized protein</fullName>
    </submittedName>
</protein>
<dbReference type="GeneID" id="9624217"/>
<dbReference type="AlphaFoldDB" id="D8U6J3"/>
<evidence type="ECO:0000313" key="2">
    <source>
        <dbReference type="EMBL" id="EFJ44724.1"/>
    </source>
</evidence>
<keyword evidence="3" id="KW-1185">Reference proteome</keyword>